<sequence length="493" mass="56888">MKVLVIIIFFFSSLYANGIENNQTVKVLCFDDESTNSFCKSSNLQVVLLPSQLSIADKLIIIQNEIRTNTSKKQKVILLARGFMGTLLSIAQTNLLPYYRKNIVGMALEDSPPNVFNDCYVEKKDNNSTVCQEIITFRKDLGALASKSETFIALSPALQMDWYWSKTLIIGNKYKKDWLKAFDENSIEYFVENDFKVEKILEYFPLKRSNKIQPKNKILEPKHHGPLLRFHLNKIYYQEKNQILVKEDESYGIDIEQSYDVYFKEESKSNPLMIYVHGGGWTKGDKKSYKYLCKQYADRGFTAVSINYRLLDHPRVTMEEMVDDVQTAIEHVLKNAKSYKANSSKVLVMAESAGGQLATLAMTRLASHKISVAVFNSISTDLHLFPKKKQIRLSKIEDDKERKKWLNRYSPVNQLDKYRVPTFIAHSFNDYGVPAEHLENFELLSALHSNNITSFWIEGGMHPVVPKVRSLQPSYIDIENENIKFIYDNLLEE</sequence>
<evidence type="ECO:0000256" key="2">
    <source>
        <dbReference type="SAM" id="SignalP"/>
    </source>
</evidence>
<dbReference type="EMBL" id="CACVAR010000030">
    <property type="protein sequence ID" value="CAA6799113.1"/>
    <property type="molecule type" value="Genomic_DNA"/>
</dbReference>
<evidence type="ECO:0000256" key="1">
    <source>
        <dbReference type="ARBA" id="ARBA00022801"/>
    </source>
</evidence>
<dbReference type="PANTHER" id="PTHR48081">
    <property type="entry name" value="AB HYDROLASE SUPERFAMILY PROTEIN C4A8.06C"/>
    <property type="match status" value="1"/>
</dbReference>
<protein>
    <recommendedName>
        <fullName evidence="3">BD-FAE-like domain-containing protein</fullName>
    </recommendedName>
</protein>
<feature type="chain" id="PRO_5027806971" description="BD-FAE-like domain-containing protein" evidence="2">
    <location>
        <begin position="19"/>
        <end position="493"/>
    </location>
</feature>
<feature type="domain" description="BD-FAE-like" evidence="3">
    <location>
        <begin position="260"/>
        <end position="440"/>
    </location>
</feature>
<accession>A0A6S6S923</accession>
<dbReference type="Pfam" id="PF20434">
    <property type="entry name" value="BD-FAE"/>
    <property type="match status" value="1"/>
</dbReference>
<proteinExistence type="predicted"/>
<name>A0A6S6S923_9BACT</name>
<feature type="signal peptide" evidence="2">
    <location>
        <begin position="1"/>
        <end position="18"/>
    </location>
</feature>
<dbReference type="GO" id="GO:0016787">
    <property type="term" value="F:hydrolase activity"/>
    <property type="evidence" value="ECO:0007669"/>
    <property type="project" value="UniProtKB-KW"/>
</dbReference>
<keyword evidence="2" id="KW-0732">Signal</keyword>
<dbReference type="SUPFAM" id="SSF53474">
    <property type="entry name" value="alpha/beta-Hydrolases"/>
    <property type="match status" value="1"/>
</dbReference>
<dbReference type="AlphaFoldDB" id="A0A6S6S923"/>
<dbReference type="InterPro" id="IPR049492">
    <property type="entry name" value="BD-FAE-like_dom"/>
</dbReference>
<dbReference type="InterPro" id="IPR050300">
    <property type="entry name" value="GDXG_lipolytic_enzyme"/>
</dbReference>
<reference evidence="4" key="1">
    <citation type="submission" date="2020-01" db="EMBL/GenBank/DDBJ databases">
        <authorList>
            <person name="Meier V. D."/>
            <person name="Meier V D."/>
        </authorList>
    </citation>
    <scope>NUCLEOTIDE SEQUENCE</scope>
    <source>
        <strain evidence="4">HLG_WM_MAG_03</strain>
    </source>
</reference>
<dbReference type="Gene3D" id="3.40.50.1820">
    <property type="entry name" value="alpha/beta hydrolase"/>
    <property type="match status" value="1"/>
</dbReference>
<keyword evidence="1" id="KW-0378">Hydrolase</keyword>
<gene>
    <name evidence="4" type="ORF">HELGO_WM29858</name>
</gene>
<dbReference type="InterPro" id="IPR029058">
    <property type="entry name" value="AB_hydrolase_fold"/>
</dbReference>
<evidence type="ECO:0000259" key="3">
    <source>
        <dbReference type="Pfam" id="PF20434"/>
    </source>
</evidence>
<evidence type="ECO:0000313" key="4">
    <source>
        <dbReference type="EMBL" id="CAA6799113.1"/>
    </source>
</evidence>
<organism evidence="4">
    <name type="scientific">uncultured Sulfurovum sp</name>
    <dbReference type="NCBI Taxonomy" id="269237"/>
    <lineage>
        <taxon>Bacteria</taxon>
        <taxon>Pseudomonadati</taxon>
        <taxon>Campylobacterota</taxon>
        <taxon>Epsilonproteobacteria</taxon>
        <taxon>Campylobacterales</taxon>
        <taxon>Sulfurovaceae</taxon>
        <taxon>Sulfurovum</taxon>
        <taxon>environmental samples</taxon>
    </lineage>
</organism>